<dbReference type="EMBL" id="JACSQM010000003">
    <property type="protein sequence ID" value="MBD7964046.1"/>
    <property type="molecule type" value="Genomic_DNA"/>
</dbReference>
<reference evidence="1 2" key="1">
    <citation type="submission" date="2020-08" db="EMBL/GenBank/DDBJ databases">
        <title>A Genomic Blueprint of the Chicken Gut Microbiome.</title>
        <authorList>
            <person name="Gilroy R."/>
            <person name="Ravi A."/>
            <person name="Getino M."/>
            <person name="Pursley I."/>
            <person name="Horton D.L."/>
            <person name="Alikhan N.-F."/>
            <person name="Baker D."/>
            <person name="Gharbi K."/>
            <person name="Hall N."/>
            <person name="Watson M."/>
            <person name="Adriaenssens E.M."/>
            <person name="Foster-Nyarko E."/>
            <person name="Jarju S."/>
            <person name="Secka A."/>
            <person name="Antonio M."/>
            <person name="Oren A."/>
            <person name="Chaudhuri R."/>
            <person name="La Ragione R.M."/>
            <person name="Hildebrand F."/>
            <person name="Pallen M.J."/>
        </authorList>
    </citation>
    <scope>NUCLEOTIDE SEQUENCE [LARGE SCALE GENOMIC DNA]</scope>
    <source>
        <strain evidence="1 2">Sa2CUA10</strain>
    </source>
</reference>
<proteinExistence type="predicted"/>
<comment type="caution">
    <text evidence="1">The sequence shown here is derived from an EMBL/GenBank/DDBJ whole genome shotgun (WGS) entry which is preliminary data.</text>
</comment>
<evidence type="ECO:0000313" key="1">
    <source>
        <dbReference type="EMBL" id="MBD7964046.1"/>
    </source>
</evidence>
<protein>
    <submittedName>
        <fullName evidence="1">Uncharacterized protein</fullName>
    </submittedName>
</protein>
<dbReference type="RefSeq" id="WP_191753427.1">
    <property type="nucleotide sequence ID" value="NZ_JACSQM010000003.1"/>
</dbReference>
<dbReference type="Pfam" id="PF22116">
    <property type="entry name" value="DUF6944"/>
    <property type="match status" value="1"/>
</dbReference>
<sequence length="183" mass="19177">MDNQQKQQIGGVIQAIGTVISAIANTPIPVLSDQFQEDLDLIGNVLQATGNGLIADGQIPFTLKRIGNEVQAIGNTTVIAGMVLPLEDDTSQVLNIKGNLLQAFGAGIVLGVEFDNELGDSPSNQGITIISNLLQVAGNSLQALGGKFELDHPNEDKSYSESIIFAGSWIQAVGAVISALPRQ</sequence>
<keyword evidence="2" id="KW-1185">Reference proteome</keyword>
<dbReference type="Proteomes" id="UP000603641">
    <property type="component" value="Unassembled WGS sequence"/>
</dbReference>
<accession>A0ABR8SKN8</accession>
<name>A0ABR8SKN8_9BACL</name>
<gene>
    <name evidence="1" type="ORF">H9648_08270</name>
</gene>
<dbReference type="InterPro" id="IPR054224">
    <property type="entry name" value="DUF6944"/>
</dbReference>
<evidence type="ECO:0000313" key="2">
    <source>
        <dbReference type="Proteomes" id="UP000603641"/>
    </source>
</evidence>
<organism evidence="1 2">
    <name type="scientific">Fictibacillus norfolkensis</name>
    <dbReference type="NCBI Taxonomy" id="2762233"/>
    <lineage>
        <taxon>Bacteria</taxon>
        <taxon>Bacillati</taxon>
        <taxon>Bacillota</taxon>
        <taxon>Bacilli</taxon>
        <taxon>Bacillales</taxon>
        <taxon>Fictibacillaceae</taxon>
        <taxon>Fictibacillus</taxon>
    </lineage>
</organism>